<dbReference type="Proteomes" id="UP001163293">
    <property type="component" value="Plasmid unnamed4"/>
</dbReference>
<feature type="region of interest" description="Disordered" evidence="1">
    <location>
        <begin position="81"/>
        <end position="102"/>
    </location>
</feature>
<name>A0AAX3ERT9_PAEUR</name>
<gene>
    <name evidence="2" type="ORF">NL394_23575</name>
</gene>
<evidence type="ECO:0000313" key="2">
    <source>
        <dbReference type="EMBL" id="UYW00133.1"/>
    </source>
</evidence>
<protein>
    <recommendedName>
        <fullName evidence="4">Secreted protein</fullName>
    </recommendedName>
</protein>
<dbReference type="AlphaFoldDB" id="A0AAX3ERT9"/>
<sequence>MPRPRSRRITVSWDVMTFLPVLLSAVRQSSSATDITASTAMPPPVPSLRAPCSWRFLIPSGETRAAWMAFKIERRDVQQGMAAGARTSRTPEKCLAGSAVHG</sequence>
<evidence type="ECO:0000313" key="3">
    <source>
        <dbReference type="Proteomes" id="UP001163293"/>
    </source>
</evidence>
<dbReference type="RefSeq" id="WP_264398898.1">
    <property type="nucleotide sequence ID" value="NZ_CP101183.1"/>
</dbReference>
<evidence type="ECO:0000256" key="1">
    <source>
        <dbReference type="SAM" id="MobiDB-lite"/>
    </source>
</evidence>
<keyword evidence="2" id="KW-0614">Plasmid</keyword>
<proteinExistence type="predicted"/>
<keyword evidence="3" id="KW-1185">Reference proteome</keyword>
<organism evidence="2 3">
    <name type="scientific">Paenarthrobacter ureafaciens</name>
    <dbReference type="NCBI Taxonomy" id="37931"/>
    <lineage>
        <taxon>Bacteria</taxon>
        <taxon>Bacillati</taxon>
        <taxon>Actinomycetota</taxon>
        <taxon>Actinomycetes</taxon>
        <taxon>Micrococcales</taxon>
        <taxon>Micrococcaceae</taxon>
        <taxon>Paenarthrobacter</taxon>
    </lineage>
</organism>
<geneLocation type="plasmid" evidence="2 3">
    <name>unnamed4</name>
</geneLocation>
<dbReference type="EMBL" id="CP101189">
    <property type="protein sequence ID" value="UYW00133.1"/>
    <property type="molecule type" value="Genomic_DNA"/>
</dbReference>
<evidence type="ECO:0008006" key="4">
    <source>
        <dbReference type="Google" id="ProtNLM"/>
    </source>
</evidence>
<accession>A0AAX3ERT9</accession>
<reference evidence="2" key="1">
    <citation type="submission" date="2022-07" db="EMBL/GenBank/DDBJ databases">
        <authorList>
            <person name="Wu T."/>
        </authorList>
    </citation>
    <scope>NUCLEOTIDE SEQUENCE</scope>
    <source>
        <strain evidence="2">SD-1</strain>
        <plasmid evidence="2">unnamed4</plasmid>
    </source>
</reference>